<gene>
    <name evidence="2" type="ORF">HMPREF9383_1886</name>
</gene>
<dbReference type="AlphaFoldDB" id="F0IPG0"/>
<evidence type="ECO:0000256" key="1">
    <source>
        <dbReference type="SAM" id="Phobius"/>
    </source>
</evidence>
<feature type="transmembrane region" description="Helical" evidence="1">
    <location>
        <begin position="207"/>
        <end position="226"/>
    </location>
</feature>
<proteinExistence type="predicted"/>
<feature type="transmembrane region" description="Helical" evidence="1">
    <location>
        <begin position="63"/>
        <end position="86"/>
    </location>
</feature>
<dbReference type="RefSeq" id="WP_002910411.1">
    <property type="nucleotide sequence ID" value="NZ_GL872442.1"/>
</dbReference>
<evidence type="ECO:0000313" key="3">
    <source>
        <dbReference type="Proteomes" id="UP000003530"/>
    </source>
</evidence>
<feature type="transmembrane region" description="Helical" evidence="1">
    <location>
        <begin position="119"/>
        <end position="140"/>
    </location>
</feature>
<comment type="caution">
    <text evidence="2">The sequence shown here is derived from an EMBL/GenBank/DDBJ whole genome shotgun (WGS) entry which is preliminary data.</text>
</comment>
<accession>F0IPG0</accession>
<dbReference type="EMBL" id="AEXY01000023">
    <property type="protein sequence ID" value="EGD35450.1"/>
    <property type="molecule type" value="Genomic_DNA"/>
</dbReference>
<keyword evidence="1" id="KW-1133">Transmembrane helix</keyword>
<reference evidence="2 3" key="1">
    <citation type="submission" date="2011-02" db="EMBL/GenBank/DDBJ databases">
        <authorList>
            <person name="Muzny D."/>
            <person name="Qin X."/>
            <person name="Deng J."/>
            <person name="Jiang H."/>
            <person name="Liu Y."/>
            <person name="Qu J."/>
            <person name="Song X.-Z."/>
            <person name="Zhang L."/>
            <person name="Thornton R."/>
            <person name="Coyle M."/>
            <person name="Francisco L."/>
            <person name="Jackson L."/>
            <person name="Javaid M."/>
            <person name="Korchina V."/>
            <person name="Kovar C."/>
            <person name="Mata R."/>
            <person name="Mathew T."/>
            <person name="Ngo R."/>
            <person name="Nguyen L."/>
            <person name="Nguyen N."/>
            <person name="Okwuonu G."/>
            <person name="Ongeri F."/>
            <person name="Pham C."/>
            <person name="Simmons D."/>
            <person name="Wilczek-Boney K."/>
            <person name="Hale W."/>
            <person name="Jakkamsetti A."/>
            <person name="Pham P."/>
            <person name="Ruth R."/>
            <person name="San Lucas F."/>
            <person name="Warren J."/>
            <person name="Zhang J."/>
            <person name="Zhao Z."/>
            <person name="Zhou C."/>
            <person name="Zhu D."/>
            <person name="Lee S."/>
            <person name="Bess C."/>
            <person name="Blankenburg K."/>
            <person name="Forbes L."/>
            <person name="Fu Q."/>
            <person name="Gubbala S."/>
            <person name="Hirani K."/>
            <person name="Jayaseelan J.C."/>
            <person name="Lara F."/>
            <person name="Munidasa M."/>
            <person name="Palculict T."/>
            <person name="Patil S."/>
            <person name="Pu L.-L."/>
            <person name="Saada N."/>
            <person name="Tang L."/>
            <person name="Weissenberger G."/>
            <person name="Zhu Y."/>
            <person name="Hemphill L."/>
            <person name="Shang Y."/>
            <person name="Youmans B."/>
            <person name="Ayvaz T."/>
            <person name="Ross M."/>
            <person name="Santibanez J."/>
            <person name="Aqrawi P."/>
            <person name="Gross S."/>
            <person name="Joshi V."/>
            <person name="Fowler G."/>
            <person name="Nazareth L."/>
            <person name="Reid J."/>
            <person name="Worley K."/>
            <person name="Petrosino J."/>
            <person name="Highlander S."/>
            <person name="Gibbs R."/>
        </authorList>
    </citation>
    <scope>NUCLEOTIDE SEQUENCE [LARGE SCALE GENOMIC DNA]</scope>
    <source>
        <strain evidence="2 3">SK150</strain>
    </source>
</reference>
<keyword evidence="1" id="KW-0812">Transmembrane</keyword>
<feature type="transmembrane region" description="Helical" evidence="1">
    <location>
        <begin position="6"/>
        <end position="24"/>
    </location>
</feature>
<protein>
    <submittedName>
        <fullName evidence="2">Uncharacterized protein</fullName>
    </submittedName>
</protein>
<feature type="transmembrane region" description="Helical" evidence="1">
    <location>
        <begin position="279"/>
        <end position="300"/>
    </location>
</feature>
<sequence>MAKNDLILFGLVLLYFLFYFVKFYSKNSNRKKLRPKAKDKEKYSSDFIFIKKLCLYAKQSKKCLWFILGVIILPVLFVIDLIRFFYLRLEAKVKEKYPSDYIFIKKLCLYAKQPKKCLWFILGVIIILGLFFIDLIRLILEYPISFLNKILDVEKENGFEFLRYIIFPMFLAFCFVKYSKLVNINSKVLELIIKFYDKILTQLSNNVLVVLTLLIVVSLSVLPYLFKCLGEYESPEIKGALIYLSRWVQFFTIMLLFILILGTYVLLLDDLKNNQVDSYTIIPIFITSCLACSNIIIKLLTIYKRK</sequence>
<dbReference type="PATRIC" id="fig|888811.3.peg.1852"/>
<dbReference type="HOGENOM" id="CLU_908882_0_0_9"/>
<keyword evidence="1" id="KW-0472">Membrane</keyword>
<evidence type="ECO:0000313" key="2">
    <source>
        <dbReference type="EMBL" id="EGD35450.1"/>
    </source>
</evidence>
<organism evidence="2 3">
    <name type="scientific">Streptococcus sanguinis SK150</name>
    <dbReference type="NCBI Taxonomy" id="888811"/>
    <lineage>
        <taxon>Bacteria</taxon>
        <taxon>Bacillati</taxon>
        <taxon>Bacillota</taxon>
        <taxon>Bacilli</taxon>
        <taxon>Lactobacillales</taxon>
        <taxon>Streptococcaceae</taxon>
        <taxon>Streptococcus</taxon>
    </lineage>
</organism>
<feature type="transmembrane region" description="Helical" evidence="1">
    <location>
        <begin position="161"/>
        <end position="179"/>
    </location>
</feature>
<dbReference type="Proteomes" id="UP000003530">
    <property type="component" value="Unassembled WGS sequence"/>
</dbReference>
<name>F0IPG0_STRSA</name>
<feature type="transmembrane region" description="Helical" evidence="1">
    <location>
        <begin position="247"/>
        <end position="267"/>
    </location>
</feature>